<evidence type="ECO:0000313" key="1">
    <source>
        <dbReference type="EMBL" id="GFR07935.1"/>
    </source>
</evidence>
<reference evidence="1" key="1">
    <citation type="submission" date="2020-07" db="EMBL/GenBank/DDBJ databases">
        <title>Multicomponent nature underlies the extraordinary mechanical properties of spider dragline silk.</title>
        <authorList>
            <person name="Kono N."/>
            <person name="Nakamura H."/>
            <person name="Mori M."/>
            <person name="Yoshida Y."/>
            <person name="Ohtoshi R."/>
            <person name="Malay A.D."/>
            <person name="Moran D.A.P."/>
            <person name="Tomita M."/>
            <person name="Numata K."/>
            <person name="Arakawa K."/>
        </authorList>
    </citation>
    <scope>NUCLEOTIDE SEQUENCE</scope>
</reference>
<evidence type="ECO:0000313" key="2">
    <source>
        <dbReference type="Proteomes" id="UP000887116"/>
    </source>
</evidence>
<accession>A0A8X6IN72</accession>
<keyword evidence="2" id="KW-1185">Reference proteome</keyword>
<organism evidence="1 2">
    <name type="scientific">Trichonephila clavata</name>
    <name type="common">Joro spider</name>
    <name type="synonym">Nephila clavata</name>
    <dbReference type="NCBI Taxonomy" id="2740835"/>
    <lineage>
        <taxon>Eukaryota</taxon>
        <taxon>Metazoa</taxon>
        <taxon>Ecdysozoa</taxon>
        <taxon>Arthropoda</taxon>
        <taxon>Chelicerata</taxon>
        <taxon>Arachnida</taxon>
        <taxon>Araneae</taxon>
        <taxon>Araneomorphae</taxon>
        <taxon>Entelegynae</taxon>
        <taxon>Araneoidea</taxon>
        <taxon>Nephilidae</taxon>
        <taxon>Trichonephila</taxon>
    </lineage>
</organism>
<sequence>MSYQPKSDEISPSTKEFARGTFFPLSERPPECQLQVTLSIIRHLRRLFQEFEKPSQRYWIDCLERDKQRPLEICHRRSISTLLLTVGSCTCLENNISNLHI</sequence>
<dbReference type="Proteomes" id="UP000887116">
    <property type="component" value="Unassembled WGS sequence"/>
</dbReference>
<protein>
    <submittedName>
        <fullName evidence="1">Uncharacterized protein</fullName>
    </submittedName>
</protein>
<comment type="caution">
    <text evidence="1">The sequence shown here is derived from an EMBL/GenBank/DDBJ whole genome shotgun (WGS) entry which is preliminary data.</text>
</comment>
<dbReference type="AlphaFoldDB" id="A0A8X6IN72"/>
<dbReference type="EMBL" id="BMAO01006358">
    <property type="protein sequence ID" value="GFR07935.1"/>
    <property type="molecule type" value="Genomic_DNA"/>
</dbReference>
<gene>
    <name evidence="1" type="ORF">TNCT_666811</name>
</gene>
<proteinExistence type="predicted"/>
<name>A0A8X6IN72_TRICU</name>